<evidence type="ECO:0000256" key="1">
    <source>
        <dbReference type="SAM" id="Phobius"/>
    </source>
</evidence>
<keyword evidence="1" id="KW-1133">Transmembrane helix</keyword>
<dbReference type="AlphaFoldDB" id="A0A165ZJX0"/>
<sequence>MSTTRAGGAWGAIIISFIVSSVLFGIFLAQVFVYCRNFKRDHLRVKVFVGILVALDAANSIISAAWMYHLFVDNRGEIAVFESAGWPAGSIDILVGLTQCTVQLFFASRLHIVACTVYPELKQKLLPVVSAPLRDYIISKHCWVTVFICIAAFGTLCGSIGTGLATLWVKEYSRFPSFKPIATTWGVSTMAADITITVAMTYHLHRAKGTFKRTDQLLECIIQLTLQNGALTTLTTLISLCLYTYDSKPYFISGSLLLPKIYSNSALSSLNARKNLRRLVRNSGEVSLAVLSDFPSDEPLPPLLQNVSE</sequence>
<dbReference type="Pfam" id="PF20152">
    <property type="entry name" value="DUF6534"/>
    <property type="match status" value="1"/>
</dbReference>
<dbReference type="Proteomes" id="UP000076532">
    <property type="component" value="Unassembled WGS sequence"/>
</dbReference>
<name>A0A165ZJX0_9AGAM</name>
<feature type="domain" description="DUF6534" evidence="2">
    <location>
        <begin position="190"/>
        <end position="274"/>
    </location>
</feature>
<proteinExistence type="predicted"/>
<dbReference type="PANTHER" id="PTHR40465:SF1">
    <property type="entry name" value="DUF6534 DOMAIN-CONTAINING PROTEIN"/>
    <property type="match status" value="1"/>
</dbReference>
<dbReference type="InterPro" id="IPR045339">
    <property type="entry name" value="DUF6534"/>
</dbReference>
<keyword evidence="1" id="KW-0812">Transmembrane</keyword>
<feature type="transmembrane region" description="Helical" evidence="1">
    <location>
        <begin position="12"/>
        <end position="35"/>
    </location>
</feature>
<accession>A0A165ZJX0</accession>
<keyword evidence="1" id="KW-0472">Membrane</keyword>
<gene>
    <name evidence="3" type="ORF">FIBSPDRAFT_1051170</name>
</gene>
<feature type="transmembrane region" description="Helical" evidence="1">
    <location>
        <begin position="181"/>
        <end position="204"/>
    </location>
</feature>
<keyword evidence="4" id="KW-1185">Reference proteome</keyword>
<feature type="transmembrane region" description="Helical" evidence="1">
    <location>
        <begin position="142"/>
        <end position="169"/>
    </location>
</feature>
<protein>
    <recommendedName>
        <fullName evidence="2">DUF6534 domain-containing protein</fullName>
    </recommendedName>
</protein>
<evidence type="ECO:0000313" key="4">
    <source>
        <dbReference type="Proteomes" id="UP000076532"/>
    </source>
</evidence>
<evidence type="ECO:0000313" key="3">
    <source>
        <dbReference type="EMBL" id="KZP10670.1"/>
    </source>
</evidence>
<feature type="transmembrane region" description="Helical" evidence="1">
    <location>
        <begin position="47"/>
        <end position="68"/>
    </location>
</feature>
<dbReference type="PANTHER" id="PTHR40465">
    <property type="entry name" value="CHROMOSOME 1, WHOLE GENOME SHOTGUN SEQUENCE"/>
    <property type="match status" value="1"/>
</dbReference>
<dbReference type="STRING" id="436010.A0A165ZJX0"/>
<organism evidence="3 4">
    <name type="scientific">Athelia psychrophila</name>
    <dbReference type="NCBI Taxonomy" id="1759441"/>
    <lineage>
        <taxon>Eukaryota</taxon>
        <taxon>Fungi</taxon>
        <taxon>Dikarya</taxon>
        <taxon>Basidiomycota</taxon>
        <taxon>Agaricomycotina</taxon>
        <taxon>Agaricomycetes</taxon>
        <taxon>Agaricomycetidae</taxon>
        <taxon>Atheliales</taxon>
        <taxon>Atheliaceae</taxon>
        <taxon>Athelia</taxon>
    </lineage>
</organism>
<evidence type="ECO:0000259" key="2">
    <source>
        <dbReference type="Pfam" id="PF20152"/>
    </source>
</evidence>
<dbReference type="EMBL" id="KV417675">
    <property type="protein sequence ID" value="KZP10670.1"/>
    <property type="molecule type" value="Genomic_DNA"/>
</dbReference>
<reference evidence="3 4" key="1">
    <citation type="journal article" date="2016" name="Mol. Biol. Evol.">
        <title>Comparative Genomics of Early-Diverging Mushroom-Forming Fungi Provides Insights into the Origins of Lignocellulose Decay Capabilities.</title>
        <authorList>
            <person name="Nagy L.G."/>
            <person name="Riley R."/>
            <person name="Tritt A."/>
            <person name="Adam C."/>
            <person name="Daum C."/>
            <person name="Floudas D."/>
            <person name="Sun H."/>
            <person name="Yadav J.S."/>
            <person name="Pangilinan J."/>
            <person name="Larsson K.H."/>
            <person name="Matsuura K."/>
            <person name="Barry K."/>
            <person name="Labutti K."/>
            <person name="Kuo R."/>
            <person name="Ohm R.A."/>
            <person name="Bhattacharya S.S."/>
            <person name="Shirouzu T."/>
            <person name="Yoshinaga Y."/>
            <person name="Martin F.M."/>
            <person name="Grigoriev I.V."/>
            <person name="Hibbett D.S."/>
        </authorList>
    </citation>
    <scope>NUCLEOTIDE SEQUENCE [LARGE SCALE GENOMIC DNA]</scope>
    <source>
        <strain evidence="3 4">CBS 109695</strain>
    </source>
</reference>